<evidence type="ECO:0000313" key="3">
    <source>
        <dbReference type="Proteomes" id="UP000035681"/>
    </source>
</evidence>
<dbReference type="SMART" id="SM00636">
    <property type="entry name" value="Glyco_18"/>
    <property type="match status" value="1"/>
</dbReference>
<dbReference type="AlphaFoldDB" id="A0A0K0EN96"/>
<dbReference type="PANTHER" id="PTHR11177">
    <property type="entry name" value="CHITINASE"/>
    <property type="match status" value="1"/>
</dbReference>
<proteinExistence type="predicted"/>
<dbReference type="InterPro" id="IPR017853">
    <property type="entry name" value="GH"/>
</dbReference>
<evidence type="ECO:0000313" key="4">
    <source>
        <dbReference type="WBParaSite" id="SSTP_0001093400.1"/>
    </source>
</evidence>
<dbReference type="InterPro" id="IPR001223">
    <property type="entry name" value="Glyco_hydro18_cat"/>
</dbReference>
<feature type="domain" description="GH18" evidence="2">
    <location>
        <begin position="38"/>
        <end position="459"/>
    </location>
</feature>
<feature type="chain" id="PRO_5005328506" evidence="1">
    <location>
        <begin position="19"/>
        <end position="1215"/>
    </location>
</feature>
<evidence type="ECO:0000259" key="2">
    <source>
        <dbReference type="PROSITE" id="PS51910"/>
    </source>
</evidence>
<feature type="signal peptide" evidence="1">
    <location>
        <begin position="1"/>
        <end position="18"/>
    </location>
</feature>
<feature type="domain" description="GH18" evidence="2">
    <location>
        <begin position="870"/>
        <end position="1215"/>
    </location>
</feature>
<dbReference type="InterPro" id="IPR029070">
    <property type="entry name" value="Chitinase_insertion_sf"/>
</dbReference>
<dbReference type="InterPro" id="IPR050314">
    <property type="entry name" value="Glycosyl_Hydrlase_18"/>
</dbReference>
<dbReference type="GO" id="GO:0004568">
    <property type="term" value="F:chitinase activity"/>
    <property type="evidence" value="ECO:0007669"/>
    <property type="project" value="TreeGrafter"/>
</dbReference>
<dbReference type="Gene3D" id="3.10.50.10">
    <property type="match status" value="2"/>
</dbReference>
<reference evidence="4" key="1">
    <citation type="submission" date="2015-08" db="UniProtKB">
        <authorList>
            <consortium name="WormBaseParasite"/>
        </authorList>
    </citation>
    <scope>IDENTIFICATION</scope>
</reference>
<dbReference type="InterPro" id="IPR011583">
    <property type="entry name" value="Chitinase_II/V-like_cat"/>
</dbReference>
<dbReference type="GO" id="GO:0008061">
    <property type="term" value="F:chitin binding"/>
    <property type="evidence" value="ECO:0007669"/>
    <property type="project" value="InterPro"/>
</dbReference>
<organism evidence="4">
    <name type="scientific">Strongyloides stercoralis</name>
    <name type="common">Threadworm</name>
    <dbReference type="NCBI Taxonomy" id="6248"/>
    <lineage>
        <taxon>Eukaryota</taxon>
        <taxon>Metazoa</taxon>
        <taxon>Ecdysozoa</taxon>
        <taxon>Nematoda</taxon>
        <taxon>Chromadorea</taxon>
        <taxon>Rhabditida</taxon>
        <taxon>Tylenchina</taxon>
        <taxon>Panagrolaimomorpha</taxon>
        <taxon>Strongyloidoidea</taxon>
        <taxon>Strongyloididae</taxon>
        <taxon>Strongyloides</taxon>
    </lineage>
</organism>
<evidence type="ECO:0000256" key="1">
    <source>
        <dbReference type="SAM" id="SignalP"/>
    </source>
</evidence>
<dbReference type="GO" id="GO:0005975">
    <property type="term" value="P:carbohydrate metabolic process"/>
    <property type="evidence" value="ECO:0007669"/>
    <property type="project" value="InterPro"/>
</dbReference>
<accession>A0A0K0EN96</accession>
<keyword evidence="1" id="KW-0732">Signal</keyword>
<dbReference type="WBParaSite" id="SSTP_0001093400.1">
    <property type="protein sequence ID" value="SSTP_0001093400.1"/>
    <property type="gene ID" value="SSTP_0001093400"/>
</dbReference>
<dbReference type="GO" id="GO:0006032">
    <property type="term" value="P:chitin catabolic process"/>
    <property type="evidence" value="ECO:0007669"/>
    <property type="project" value="TreeGrafter"/>
</dbReference>
<dbReference type="Pfam" id="PF00704">
    <property type="entry name" value="Glyco_hydro_18"/>
    <property type="match status" value="3"/>
</dbReference>
<dbReference type="PROSITE" id="PS51910">
    <property type="entry name" value="GH18_2"/>
    <property type="match status" value="3"/>
</dbReference>
<feature type="domain" description="GH18" evidence="2">
    <location>
        <begin position="470"/>
        <end position="825"/>
    </location>
</feature>
<dbReference type="WBParaSite" id="TCONS_00012465.p1">
    <property type="protein sequence ID" value="TCONS_00012465.p1"/>
    <property type="gene ID" value="XLOC_008115"/>
</dbReference>
<keyword evidence="3" id="KW-1185">Reference proteome</keyword>
<name>A0A0K0EN96_STRER</name>
<dbReference type="SUPFAM" id="SSF51445">
    <property type="entry name" value="(Trans)glycosidases"/>
    <property type="match status" value="3"/>
</dbReference>
<dbReference type="PANTHER" id="PTHR11177:SF401">
    <property type="entry name" value="CHITINASE-LIKE PROTEIN C25A8.4"/>
    <property type="match status" value="1"/>
</dbReference>
<protein>
    <submittedName>
        <fullName evidence="5">GH18 domain-containing protein</fullName>
    </submittedName>
    <submittedName>
        <fullName evidence="4">Glyco_18 domain-containing protein</fullName>
    </submittedName>
</protein>
<sequence length="1215" mass="139017">MLIFPLLTIIILPTLLKTEEVNNNNDAKNGTIPSINSCSFFCFTHPKNNVKLSKDNFNELNCTHIIYGVMKVNDKMEIISENINDGIILNGYTNYKILNIVKKEKNNVKLLADVMYDSTNGLLEFEYHRTKFINNIIKMMKHWAFDGIFLRTDNDILSTKYFEKFLNEWEVATNEASSKLNGKKLQIVLRINSPWISQLKDNLPKLASKVYKLFITMPNPNHNTKDNKIEHIDPLYTSPQIPDYDSLSKVISEANKLYNVPKTKIVVGLNIWARGYLLSNDSLFHHGASHKNEFKKSNVTGLHNGYYTYSEVCKTKDHEIDYSKYKSISLNVFEGINENIDMTNVTNDENSLLPDGIILQSDKSSNPVISKREVKNNEKKIDLIYDVDSQTTAVFGTNGLYYQYVDAEHESFFNKLRWISNNGYGGVGLTNMQGDDIEGECGYGKYPLHKVVSKIFQCSKHSAITGNNECTRICKVTPSMSDKNIFKNLKSFYCSHISIDDVTFNAIGNIEIPEESLKFIKDYKNWNVDVKPYLMLTIGSKANSVIWRTLLLNVFYKEKFIKSLLKFVETYGINHINIAWTSEKFANSFDGTTLSKFLLDLKKELGLKRQLFCSILPSNIYNNYYQINEMVTAVDYFILEAHKFRDIENKKTSHHSTLLYNSPLLEKKEMSAEAFANDWVGRGINPNMVIVEFSVGGQSVEMKESILKNHDNNNYLGIPVDNNSEHFRNANKLSLSQNEICEIIQNNDTTQKFVKDMGVPYIVNGKNFISYDNEKSARIKAIWVSVNRFAGISLKNIELDNIDGTCPAMNPYPILKTFALTQICNKCKNEFKNNVATLYDSEGEKLNHEKNSTENNENIAEVCSKNTGKFKTVCVYRLPHKKDKFPLLPQKIPYSKCDEILTEDVLLLPNGSIIFRDMYAKSLANRLSRDVEKNKKVSVRTIITCFMPKNDFELLLDEPEKLSQTIIDHLKMFNLQGLELRCHNSISPNMKKKYSNFITHLRNKLNKELELSPCSKVISLSLPLWAENVPQLYDVNVINSLDYLSLDIKDDLPSPTRTIINENNNGNDIKMIEQTIQSWERAGIDTKKILLNIPIYGRSIPIDFAIGKEVLTSSTPTEPVLVRKIEQKVLCNELKKTGNIMKVSYDTISGKSILSTNEEVTYETQDTLFYKLKYVMKEKLGGIVFNSLNDDDFSNECKQGMYSLLMSTKQALCQN</sequence>
<evidence type="ECO:0000313" key="5">
    <source>
        <dbReference type="WBParaSite" id="TCONS_00012465.p1"/>
    </source>
</evidence>
<dbReference type="STRING" id="6248.A0A0K0EN96"/>
<dbReference type="GO" id="GO:0005576">
    <property type="term" value="C:extracellular region"/>
    <property type="evidence" value="ECO:0007669"/>
    <property type="project" value="TreeGrafter"/>
</dbReference>
<dbReference type="Gene3D" id="3.20.20.80">
    <property type="entry name" value="Glycosidases"/>
    <property type="match status" value="3"/>
</dbReference>
<dbReference type="Proteomes" id="UP000035681">
    <property type="component" value="Unplaced"/>
</dbReference>